<evidence type="ECO:0000256" key="3">
    <source>
        <dbReference type="ARBA" id="ARBA00022801"/>
    </source>
</evidence>
<evidence type="ECO:0000256" key="2">
    <source>
        <dbReference type="ARBA" id="ARBA00022670"/>
    </source>
</evidence>
<dbReference type="PANTHER" id="PTHR43806:SF11">
    <property type="entry name" value="CEREVISIN-RELATED"/>
    <property type="match status" value="1"/>
</dbReference>
<dbReference type="Pfam" id="PF00082">
    <property type="entry name" value="Peptidase_S8"/>
    <property type="match status" value="1"/>
</dbReference>
<dbReference type="InterPro" id="IPR023828">
    <property type="entry name" value="Peptidase_S8_Ser-AS"/>
</dbReference>
<dbReference type="Pfam" id="PF18962">
    <property type="entry name" value="Por_Secre_tail"/>
    <property type="match status" value="1"/>
</dbReference>
<evidence type="ECO:0000259" key="8">
    <source>
        <dbReference type="PROSITE" id="PS51272"/>
    </source>
</evidence>
<dbReference type="Proteomes" id="UP000192266">
    <property type="component" value="Unassembled WGS sequence"/>
</dbReference>
<dbReference type="Gene3D" id="3.40.50.200">
    <property type="entry name" value="Peptidase S8/S53 domain"/>
    <property type="match status" value="1"/>
</dbReference>
<dbReference type="GO" id="GO:0006508">
    <property type="term" value="P:proteolysis"/>
    <property type="evidence" value="ECO:0007669"/>
    <property type="project" value="UniProtKB-KW"/>
</dbReference>
<keyword evidence="4 6" id="KW-0720">Serine protease</keyword>
<gene>
    <name evidence="9" type="ORF">SAMN00120144_4068</name>
</gene>
<feature type="domain" description="SLH" evidence="8">
    <location>
        <begin position="735"/>
        <end position="811"/>
    </location>
</feature>
<feature type="active site" description="Charge relay system" evidence="5 6">
    <location>
        <position position="394"/>
    </location>
</feature>
<reference evidence="9 10" key="1">
    <citation type="submission" date="2017-04" db="EMBL/GenBank/DDBJ databases">
        <authorList>
            <person name="Afonso C.L."/>
            <person name="Miller P.J."/>
            <person name="Scott M.A."/>
            <person name="Spackman E."/>
            <person name="Goraichik I."/>
            <person name="Dimitrov K.M."/>
            <person name="Suarez D.L."/>
            <person name="Swayne D.E."/>
        </authorList>
    </citation>
    <scope>NUCLEOTIDE SEQUENCE [LARGE SCALE GENOMIC DNA]</scope>
    <source>
        <strain evidence="9 10">DSM 11622</strain>
    </source>
</reference>
<dbReference type="PROSITE" id="PS00137">
    <property type="entry name" value="SUBTILASE_HIS"/>
    <property type="match status" value="1"/>
</dbReference>
<feature type="active site" description="Charge relay system" evidence="5 6">
    <location>
        <position position="145"/>
    </location>
</feature>
<dbReference type="GO" id="GO:0004252">
    <property type="term" value="F:serine-type endopeptidase activity"/>
    <property type="evidence" value="ECO:0007669"/>
    <property type="project" value="UniProtKB-UniRule"/>
</dbReference>
<keyword evidence="10" id="KW-1185">Reference proteome</keyword>
<dbReference type="STRING" id="645990.SAMN00120144_4068"/>
<sequence length="910" mass="94965">MKGKFLVTLLLLGVKVSASFGQATVDPALKAAFAESPVAQVVVTFNGNGAPQPAQLSILQQLGITKGITFRAVPVAGVLATAAQVEALAQNPQVRSLYSNVELEYYNFDDTNLTGVKRLRTDKETTARNNGTPVSGRGIGVLINDSGVDGTHDDIKFGPHLVQNTLGSTNLNSVDGMLPVTYVEGVPNTDTNSGHGTHCAGTVGGNGAKSGGKYEGVAPGASLLGYGSGAALLVLDAIGGFDYALTHQAQYNIRVISNSFGSSGAFNVNHPINVVTKKCYDRGMVVVFAAGNSGPGADTHNPYAIAPWTISVGAGDRNGLLAGFSSRGVKGEQGTFMVDGETWTFKNEPVIVAPGVDVVSTRAIAPVAALGTPTDVAVLTPGQVPFYTHSSGTSMATPHVAGIVALILEAKPSLSPAQVKEILQRTATNMPGRESWEVGAGYVNAFAAVDQAFRSPAFGSTVNATRRFNSSVNAQTTNIPFTINFNPVITTGNKVTFPVSPGTNSIEVKISSPGILGETGNLTNLVLLDPNGVRRSSGTPVTFTLTTDRSVAVSSPIPGTWTVQVEGVRGVAAPETVKGKIVLLSPSGTTNLTDIVGHPAEGAIKMAVTSRLVDGLTTGFQPDANLTRIQLADYLLMGQGIRQFLPVTGARTFSDVSTANDILLTEAVAAKGAAQRDRFHQFNGVMRPAATGTFSPAGTVSRADLAYSLVQGLGFQQFALERNGKPVTVSVNGQSIPVDDASKIPAGLEGYVSVALELNLINAFYTVKQGPYDLQPTIQATFKPAQTVTRADFAVIATRTFPQYNALTQPTAAASTSAATVSKDAATRETVAYPNPFSGTTTINYYMVNEGPVSVEVYNTLGRKVQTLVSGTEAAGSHQVKFEAGNLSRGTYLYKIKTSEGVSTKRLVLQ</sequence>
<evidence type="ECO:0000256" key="5">
    <source>
        <dbReference type="PIRSR" id="PIRSR615500-1"/>
    </source>
</evidence>
<keyword evidence="2 6" id="KW-0645">Protease</keyword>
<dbReference type="Pfam" id="PF00395">
    <property type="entry name" value="SLH"/>
    <property type="match status" value="1"/>
</dbReference>
<dbReference type="InterPro" id="IPR022398">
    <property type="entry name" value="Peptidase_S8_His-AS"/>
</dbReference>
<evidence type="ECO:0000256" key="6">
    <source>
        <dbReference type="PROSITE-ProRule" id="PRU01240"/>
    </source>
</evidence>
<dbReference type="EMBL" id="FWWW01000050">
    <property type="protein sequence ID" value="SMB88479.1"/>
    <property type="molecule type" value="Genomic_DNA"/>
</dbReference>
<feature type="signal peptide" evidence="7">
    <location>
        <begin position="1"/>
        <end position="23"/>
    </location>
</feature>
<organism evidence="9 10">
    <name type="scientific">Hymenobacter roseosalivarius DSM 11622</name>
    <dbReference type="NCBI Taxonomy" id="645990"/>
    <lineage>
        <taxon>Bacteria</taxon>
        <taxon>Pseudomonadati</taxon>
        <taxon>Bacteroidota</taxon>
        <taxon>Cytophagia</taxon>
        <taxon>Cytophagales</taxon>
        <taxon>Hymenobacteraceae</taxon>
        <taxon>Hymenobacter</taxon>
    </lineage>
</organism>
<dbReference type="InterPro" id="IPR000209">
    <property type="entry name" value="Peptidase_S8/S53_dom"/>
</dbReference>
<accession>A0A1W1V4Y5</accession>
<dbReference type="PROSITE" id="PS51892">
    <property type="entry name" value="SUBTILASE"/>
    <property type="match status" value="1"/>
</dbReference>
<evidence type="ECO:0000313" key="10">
    <source>
        <dbReference type="Proteomes" id="UP000192266"/>
    </source>
</evidence>
<keyword evidence="3 6" id="KW-0378">Hydrolase</keyword>
<feature type="active site" description="Charge relay system" evidence="5 6">
    <location>
        <position position="195"/>
    </location>
</feature>
<dbReference type="PROSITE" id="PS00138">
    <property type="entry name" value="SUBTILASE_SER"/>
    <property type="match status" value="1"/>
</dbReference>
<evidence type="ECO:0000256" key="7">
    <source>
        <dbReference type="SAM" id="SignalP"/>
    </source>
</evidence>
<dbReference type="Gene3D" id="2.60.40.4070">
    <property type="match status" value="1"/>
</dbReference>
<feature type="chain" id="PRO_5013003692" evidence="7">
    <location>
        <begin position="24"/>
        <end position="910"/>
    </location>
</feature>
<dbReference type="PANTHER" id="PTHR43806">
    <property type="entry name" value="PEPTIDASE S8"/>
    <property type="match status" value="1"/>
</dbReference>
<dbReference type="InterPro" id="IPR015500">
    <property type="entry name" value="Peptidase_S8_subtilisin-rel"/>
</dbReference>
<feature type="domain" description="SLH" evidence="8">
    <location>
        <begin position="587"/>
        <end position="649"/>
    </location>
</feature>
<dbReference type="SUPFAM" id="SSF52743">
    <property type="entry name" value="Subtilisin-like"/>
    <property type="match status" value="1"/>
</dbReference>
<comment type="similarity">
    <text evidence="1 6">Belongs to the peptidase S8 family.</text>
</comment>
<dbReference type="InterPro" id="IPR026444">
    <property type="entry name" value="Secre_tail"/>
</dbReference>
<dbReference type="PRINTS" id="PR00723">
    <property type="entry name" value="SUBTILISIN"/>
</dbReference>
<dbReference type="InterPro" id="IPR050131">
    <property type="entry name" value="Peptidase_S8_subtilisin-like"/>
</dbReference>
<dbReference type="NCBIfam" id="TIGR04183">
    <property type="entry name" value="Por_Secre_tail"/>
    <property type="match status" value="1"/>
</dbReference>
<keyword evidence="7" id="KW-0732">Signal</keyword>
<name>A0A1W1V4Y5_9BACT</name>
<dbReference type="InterPro" id="IPR036852">
    <property type="entry name" value="Peptidase_S8/S53_dom_sf"/>
</dbReference>
<dbReference type="InterPro" id="IPR001119">
    <property type="entry name" value="SLH_dom"/>
</dbReference>
<dbReference type="RefSeq" id="WP_084444286.1">
    <property type="nucleotide sequence ID" value="NZ_FWWW01000050.1"/>
</dbReference>
<dbReference type="OrthoDB" id="9798386at2"/>
<protein>
    <submittedName>
        <fullName evidence="9">Peptidase S8 and S53 subtilisin kexin sedolisin</fullName>
    </submittedName>
</protein>
<proteinExistence type="inferred from homology"/>
<evidence type="ECO:0000313" key="9">
    <source>
        <dbReference type="EMBL" id="SMB88479.1"/>
    </source>
</evidence>
<dbReference type="PROSITE" id="PS51272">
    <property type="entry name" value="SLH"/>
    <property type="match status" value="2"/>
</dbReference>
<evidence type="ECO:0000256" key="4">
    <source>
        <dbReference type="ARBA" id="ARBA00022825"/>
    </source>
</evidence>
<evidence type="ECO:0000256" key="1">
    <source>
        <dbReference type="ARBA" id="ARBA00011073"/>
    </source>
</evidence>
<dbReference type="AlphaFoldDB" id="A0A1W1V4Y5"/>